<organism evidence="3 4">
    <name type="scientific">Pristionchus mayeri</name>
    <dbReference type="NCBI Taxonomy" id="1317129"/>
    <lineage>
        <taxon>Eukaryota</taxon>
        <taxon>Metazoa</taxon>
        <taxon>Ecdysozoa</taxon>
        <taxon>Nematoda</taxon>
        <taxon>Chromadorea</taxon>
        <taxon>Rhabditida</taxon>
        <taxon>Rhabditina</taxon>
        <taxon>Diplogasteromorpha</taxon>
        <taxon>Diplogasteroidea</taxon>
        <taxon>Neodiplogasteridae</taxon>
        <taxon>Pristionchus</taxon>
    </lineage>
</organism>
<sequence length="357" mass="40153">RVMSIRARYRPSELQQEHYTRFFGAIQNRPALWDSGHADFCNDDITKKLWTEVATIASKKDGPTALTVFQLACKGYADFLLGMRDHWNSPRQMEFLKESAPIKKEMQYIKSTFKYRFRTQSAVDDVDVVGKFVQPILWYQREIKEEPSEEEDVPPQAVAAPADEQPYIRAKAGRERRGRKSKGTNAQKGQNDSAKKNKTWAEAQQAEADAIAALGVDGRPTTRGIVAEVQNKNEVNAEVKKIVKNRKPFDPSPHSSMRKGKFTKKPAEEENKKTVALPVVLKRKYTKRSVDGDSSGVKAGESSAPSLKRRGRPPKTPSAEPPVKRKRGRPSFAEIALRETAKKAAEAKEKETPSTSR</sequence>
<dbReference type="InterPro" id="IPR006578">
    <property type="entry name" value="MADF-dom"/>
</dbReference>
<proteinExistence type="predicted"/>
<gene>
    <name evidence="3" type="ORF">PMAYCL1PPCAC_31586</name>
</gene>
<feature type="domain" description="MADF" evidence="2">
    <location>
        <begin position="21"/>
        <end position="101"/>
    </location>
</feature>
<feature type="compositionally biased region" description="Low complexity" evidence="1">
    <location>
        <begin position="154"/>
        <end position="165"/>
    </location>
</feature>
<comment type="caution">
    <text evidence="3">The sequence shown here is derived from an EMBL/GenBank/DDBJ whole genome shotgun (WGS) entry which is preliminary data.</text>
</comment>
<feature type="non-terminal residue" evidence="3">
    <location>
        <position position="357"/>
    </location>
</feature>
<reference evidence="4" key="1">
    <citation type="submission" date="2022-10" db="EMBL/GenBank/DDBJ databases">
        <title>Genome assembly of Pristionchus species.</title>
        <authorList>
            <person name="Yoshida K."/>
            <person name="Sommer R.J."/>
        </authorList>
    </citation>
    <scope>NUCLEOTIDE SEQUENCE [LARGE SCALE GENOMIC DNA]</scope>
    <source>
        <strain evidence="4">RS5460</strain>
    </source>
</reference>
<feature type="region of interest" description="Disordered" evidence="1">
    <location>
        <begin position="238"/>
        <end position="357"/>
    </location>
</feature>
<feature type="compositionally biased region" description="Basic and acidic residues" evidence="1">
    <location>
        <begin position="336"/>
        <end position="357"/>
    </location>
</feature>
<evidence type="ECO:0000259" key="2">
    <source>
        <dbReference type="PROSITE" id="PS51029"/>
    </source>
</evidence>
<evidence type="ECO:0000256" key="1">
    <source>
        <dbReference type="SAM" id="MobiDB-lite"/>
    </source>
</evidence>
<dbReference type="EMBL" id="BTRK01000006">
    <property type="protein sequence ID" value="GMR61391.1"/>
    <property type="molecule type" value="Genomic_DNA"/>
</dbReference>
<keyword evidence="4" id="KW-1185">Reference proteome</keyword>
<evidence type="ECO:0000313" key="4">
    <source>
        <dbReference type="Proteomes" id="UP001328107"/>
    </source>
</evidence>
<accession>A0AAN5DE87</accession>
<feature type="non-terminal residue" evidence="3">
    <location>
        <position position="1"/>
    </location>
</feature>
<name>A0AAN5DE87_9BILA</name>
<dbReference type="Proteomes" id="UP001328107">
    <property type="component" value="Unassembled WGS sequence"/>
</dbReference>
<protein>
    <recommendedName>
        <fullName evidence="2">MADF domain-containing protein</fullName>
    </recommendedName>
</protein>
<dbReference type="PROSITE" id="PS51029">
    <property type="entry name" value="MADF"/>
    <property type="match status" value="1"/>
</dbReference>
<feature type="region of interest" description="Disordered" evidence="1">
    <location>
        <begin position="145"/>
        <end position="203"/>
    </location>
</feature>
<dbReference type="AlphaFoldDB" id="A0AAN5DE87"/>
<evidence type="ECO:0000313" key="3">
    <source>
        <dbReference type="EMBL" id="GMR61391.1"/>
    </source>
</evidence>